<name>C8X459_DESRD</name>
<dbReference type="AlphaFoldDB" id="C8X459"/>
<evidence type="ECO:0000256" key="4">
    <source>
        <dbReference type="ARBA" id="ARBA00022980"/>
    </source>
</evidence>
<sequence>MKFNRHKARLKRKQRIRKKISGTTERPRMVVFRSNKHLSVQLIDDLQGHTLAAASTMGNEAANGVTKESASVIGQEIANKALAKNIQEVVFDRNGYFYHGRIKALADGARQGGLKF</sequence>
<evidence type="ECO:0000256" key="1">
    <source>
        <dbReference type="ARBA" id="ARBA00007116"/>
    </source>
</evidence>
<dbReference type="STRING" id="485915.Dret_2049"/>
<evidence type="ECO:0000256" key="7">
    <source>
        <dbReference type="HAMAP-Rule" id="MF_01337"/>
    </source>
</evidence>
<gene>
    <name evidence="7" type="primary">rplR</name>
    <name evidence="8" type="ordered locus">Dret_2049</name>
</gene>
<dbReference type="OrthoDB" id="9810939at2"/>
<dbReference type="FunFam" id="3.30.420.100:FF:000003">
    <property type="entry name" value="50S ribosomal protein L18"/>
    <property type="match status" value="1"/>
</dbReference>
<dbReference type="GO" id="GO:0006412">
    <property type="term" value="P:translation"/>
    <property type="evidence" value="ECO:0007669"/>
    <property type="project" value="UniProtKB-UniRule"/>
</dbReference>
<evidence type="ECO:0000313" key="9">
    <source>
        <dbReference type="Proteomes" id="UP000001052"/>
    </source>
</evidence>
<comment type="function">
    <text evidence="7">This is one of the proteins that bind and probably mediate the attachment of the 5S RNA into the large ribosomal subunit, where it forms part of the central protuberance.</text>
</comment>
<protein>
    <recommendedName>
        <fullName evidence="6 7">Large ribosomal subunit protein uL18</fullName>
    </recommendedName>
</protein>
<evidence type="ECO:0000256" key="2">
    <source>
        <dbReference type="ARBA" id="ARBA00022730"/>
    </source>
</evidence>
<dbReference type="InterPro" id="IPR004389">
    <property type="entry name" value="Ribosomal_uL18_bac-type"/>
</dbReference>
<dbReference type="Proteomes" id="UP000001052">
    <property type="component" value="Chromosome"/>
</dbReference>
<keyword evidence="4 7" id="KW-0689">Ribosomal protein</keyword>
<evidence type="ECO:0000256" key="6">
    <source>
        <dbReference type="ARBA" id="ARBA00035197"/>
    </source>
</evidence>
<dbReference type="GO" id="GO:0003735">
    <property type="term" value="F:structural constituent of ribosome"/>
    <property type="evidence" value="ECO:0007669"/>
    <property type="project" value="InterPro"/>
</dbReference>
<keyword evidence="3 7" id="KW-0694">RNA-binding</keyword>
<reference evidence="9" key="1">
    <citation type="submission" date="2009-09" db="EMBL/GenBank/DDBJ databases">
        <title>The complete chromosome of Desulfohalobium retbaense DSM 5692.</title>
        <authorList>
            <consortium name="US DOE Joint Genome Institute (JGI-PGF)"/>
            <person name="Lucas S."/>
            <person name="Copeland A."/>
            <person name="Lapidus A."/>
            <person name="Glavina del Rio T."/>
            <person name="Dalin E."/>
            <person name="Tice H."/>
            <person name="Bruce D."/>
            <person name="Goodwin L."/>
            <person name="Pitluck S."/>
            <person name="Kyrpides N."/>
            <person name="Mavromatis K."/>
            <person name="Ivanova N."/>
            <person name="Mikhailova N."/>
            <person name="Munk A.C."/>
            <person name="Brettin T."/>
            <person name="Detter J.C."/>
            <person name="Han C."/>
            <person name="Tapia R."/>
            <person name="Larimer F."/>
            <person name="Land M."/>
            <person name="Hauser L."/>
            <person name="Markowitz V."/>
            <person name="Cheng J.-F."/>
            <person name="Hugenholtz P."/>
            <person name="Woyke T."/>
            <person name="Wu D."/>
            <person name="Spring S."/>
            <person name="Klenk H.-P."/>
            <person name="Eisen J.A."/>
        </authorList>
    </citation>
    <scope>NUCLEOTIDE SEQUENCE [LARGE SCALE GENOMIC DNA]</scope>
    <source>
        <strain evidence="9">DSM 5692</strain>
    </source>
</reference>
<dbReference type="EMBL" id="CP001734">
    <property type="protein sequence ID" value="ACV69333.1"/>
    <property type="molecule type" value="Genomic_DNA"/>
</dbReference>
<dbReference type="CDD" id="cd00432">
    <property type="entry name" value="Ribosomal_L18_L5e"/>
    <property type="match status" value="1"/>
</dbReference>
<dbReference type="SUPFAM" id="SSF53137">
    <property type="entry name" value="Translational machinery components"/>
    <property type="match status" value="1"/>
</dbReference>
<dbReference type="KEGG" id="drt:Dret_2049"/>
<accession>C8X459</accession>
<dbReference type="InterPro" id="IPR057268">
    <property type="entry name" value="Ribosomal_L18"/>
</dbReference>
<dbReference type="GO" id="GO:0022625">
    <property type="term" value="C:cytosolic large ribosomal subunit"/>
    <property type="evidence" value="ECO:0007669"/>
    <property type="project" value="TreeGrafter"/>
</dbReference>
<keyword evidence="5 7" id="KW-0687">Ribonucleoprotein</keyword>
<comment type="similarity">
    <text evidence="1 7">Belongs to the universal ribosomal protein uL18 family.</text>
</comment>
<organism evidence="8 9">
    <name type="scientific">Desulfohalobium retbaense (strain ATCC 49708 / DSM 5692 / JCM 16813 / HR100)</name>
    <dbReference type="NCBI Taxonomy" id="485915"/>
    <lineage>
        <taxon>Bacteria</taxon>
        <taxon>Pseudomonadati</taxon>
        <taxon>Thermodesulfobacteriota</taxon>
        <taxon>Desulfovibrionia</taxon>
        <taxon>Desulfovibrionales</taxon>
        <taxon>Desulfohalobiaceae</taxon>
        <taxon>Desulfohalobium</taxon>
    </lineage>
</organism>
<keyword evidence="2 7" id="KW-0699">rRNA-binding</keyword>
<dbReference type="HAMAP" id="MF_01337_B">
    <property type="entry name" value="Ribosomal_uL18_B"/>
    <property type="match status" value="1"/>
</dbReference>
<dbReference type="PANTHER" id="PTHR12899:SF3">
    <property type="entry name" value="LARGE RIBOSOMAL SUBUNIT PROTEIN UL18M"/>
    <property type="match status" value="1"/>
</dbReference>
<dbReference type="PANTHER" id="PTHR12899">
    <property type="entry name" value="39S RIBOSOMAL PROTEIN L18, MITOCHONDRIAL"/>
    <property type="match status" value="1"/>
</dbReference>
<dbReference type="Gene3D" id="3.30.420.100">
    <property type="match status" value="1"/>
</dbReference>
<dbReference type="HOGENOM" id="CLU_098841_0_1_7"/>
<dbReference type="GO" id="GO:0008097">
    <property type="term" value="F:5S rRNA binding"/>
    <property type="evidence" value="ECO:0007669"/>
    <property type="project" value="TreeGrafter"/>
</dbReference>
<evidence type="ECO:0000256" key="3">
    <source>
        <dbReference type="ARBA" id="ARBA00022884"/>
    </source>
</evidence>
<dbReference type="NCBIfam" id="TIGR00060">
    <property type="entry name" value="L18_bact"/>
    <property type="match status" value="1"/>
</dbReference>
<evidence type="ECO:0000313" key="8">
    <source>
        <dbReference type="EMBL" id="ACV69333.1"/>
    </source>
</evidence>
<keyword evidence="9" id="KW-1185">Reference proteome</keyword>
<dbReference type="InterPro" id="IPR005484">
    <property type="entry name" value="Ribosomal_uL18_bac/plant/anim"/>
</dbReference>
<proteinExistence type="inferred from homology"/>
<comment type="subunit">
    <text evidence="7">Part of the 50S ribosomal subunit; part of the 5S rRNA/L5/L18/L25 subcomplex. Contacts the 5S and 23S rRNAs.</text>
</comment>
<dbReference type="Pfam" id="PF00861">
    <property type="entry name" value="Ribosomal_L18p"/>
    <property type="match status" value="1"/>
</dbReference>
<reference evidence="8 9" key="2">
    <citation type="journal article" date="2010" name="Stand. Genomic Sci.">
        <title>Complete genome sequence of Desulfohalobium retbaense type strain (HR(100)).</title>
        <authorList>
            <person name="Spring S."/>
            <person name="Nolan M."/>
            <person name="Lapidus A."/>
            <person name="Glavina Del Rio T."/>
            <person name="Copeland A."/>
            <person name="Tice H."/>
            <person name="Cheng J.F."/>
            <person name="Lucas S."/>
            <person name="Land M."/>
            <person name="Chen F."/>
            <person name="Bruce D."/>
            <person name="Goodwin L."/>
            <person name="Pitluck S."/>
            <person name="Ivanova N."/>
            <person name="Mavromatis K."/>
            <person name="Mikhailova N."/>
            <person name="Pati A."/>
            <person name="Chen A."/>
            <person name="Palaniappan K."/>
            <person name="Hauser L."/>
            <person name="Chang Y.J."/>
            <person name="Jeffries C.D."/>
            <person name="Munk C."/>
            <person name="Kiss H."/>
            <person name="Chain P."/>
            <person name="Han C."/>
            <person name="Brettin T."/>
            <person name="Detter J.C."/>
            <person name="Schuler E."/>
            <person name="Goker M."/>
            <person name="Rohde M."/>
            <person name="Bristow J."/>
            <person name="Eisen J.A."/>
            <person name="Markowitz V."/>
            <person name="Hugenholtz P."/>
            <person name="Kyrpides N.C."/>
            <person name="Klenk H.P."/>
        </authorList>
    </citation>
    <scope>NUCLEOTIDE SEQUENCE [LARGE SCALE GENOMIC DNA]</scope>
    <source>
        <strain evidence="8 9">DSM 5692</strain>
    </source>
</reference>
<dbReference type="eggNOG" id="COG0256">
    <property type="taxonomic scope" value="Bacteria"/>
</dbReference>
<evidence type="ECO:0000256" key="5">
    <source>
        <dbReference type="ARBA" id="ARBA00023274"/>
    </source>
</evidence>
<dbReference type="RefSeq" id="WP_015752475.1">
    <property type="nucleotide sequence ID" value="NC_013223.1"/>
</dbReference>